<dbReference type="Gene3D" id="1.10.10.10">
    <property type="entry name" value="Winged helix-like DNA-binding domain superfamily/Winged helix DNA-binding domain"/>
    <property type="match status" value="1"/>
</dbReference>
<accession>A0ABV7ZAC3</accession>
<evidence type="ECO:0000313" key="3">
    <source>
        <dbReference type="EMBL" id="MFC3833079.1"/>
    </source>
</evidence>
<keyword evidence="4" id="KW-1185">Reference proteome</keyword>
<feature type="region of interest" description="Disordered" evidence="1">
    <location>
        <begin position="126"/>
        <end position="158"/>
    </location>
</feature>
<gene>
    <name evidence="3" type="ORF">ACFOSB_09445</name>
</gene>
<feature type="domain" description="GIY-YIG" evidence="2">
    <location>
        <begin position="1"/>
        <end position="88"/>
    </location>
</feature>
<dbReference type="InterPro" id="IPR036388">
    <property type="entry name" value="WH-like_DNA-bd_sf"/>
</dbReference>
<evidence type="ECO:0000256" key="1">
    <source>
        <dbReference type="SAM" id="MobiDB-lite"/>
    </source>
</evidence>
<sequence length="205" mass="23323">MTTYIYSLSDPRTQEIRYIGKTDHSKRRLSQHISDTKDGPYKTNWIASLKKDALSPIMTILEEVEEGWQERERFWIAALAPHSRLVNLTAGGEGGSYTPSAETLQKRSEGLKAAYQRNPQLREAKQRQMQGNQYSKGVPSSEKQKQWNRENKPAAKSWAVETPSGEILTVFSLRQFCLEHGLSQGSLSQTLSGKRKQHKNYKLIG</sequence>
<reference evidence="4" key="1">
    <citation type="journal article" date="2019" name="Int. J. Syst. Evol. Microbiol.">
        <title>The Global Catalogue of Microorganisms (GCM) 10K type strain sequencing project: providing services to taxonomists for standard genome sequencing and annotation.</title>
        <authorList>
            <consortium name="The Broad Institute Genomics Platform"/>
            <consortium name="The Broad Institute Genome Sequencing Center for Infectious Disease"/>
            <person name="Wu L."/>
            <person name="Ma J."/>
        </authorList>
    </citation>
    <scope>NUCLEOTIDE SEQUENCE [LARGE SCALE GENOMIC DNA]</scope>
    <source>
        <strain evidence="4">CCTCC AB 2017081</strain>
    </source>
</reference>
<feature type="compositionally biased region" description="Basic and acidic residues" evidence="1">
    <location>
        <begin position="142"/>
        <end position="153"/>
    </location>
</feature>
<dbReference type="SMART" id="SM00465">
    <property type="entry name" value="GIYc"/>
    <property type="match status" value="1"/>
</dbReference>
<evidence type="ECO:0000259" key="2">
    <source>
        <dbReference type="PROSITE" id="PS50164"/>
    </source>
</evidence>
<dbReference type="InterPro" id="IPR000305">
    <property type="entry name" value="GIY-YIG_endonuc"/>
</dbReference>
<name>A0ABV7ZAC3_9DEIO</name>
<dbReference type="RefSeq" id="WP_322472533.1">
    <property type="nucleotide sequence ID" value="NZ_JBHRZG010000010.1"/>
</dbReference>
<comment type="caution">
    <text evidence="3">The sequence shown here is derived from an EMBL/GenBank/DDBJ whole genome shotgun (WGS) entry which is preliminary data.</text>
</comment>
<dbReference type="PROSITE" id="PS50164">
    <property type="entry name" value="GIY_YIG"/>
    <property type="match status" value="1"/>
</dbReference>
<organism evidence="3 4">
    <name type="scientific">Deinococcus rufus</name>
    <dbReference type="NCBI Taxonomy" id="2136097"/>
    <lineage>
        <taxon>Bacteria</taxon>
        <taxon>Thermotogati</taxon>
        <taxon>Deinococcota</taxon>
        <taxon>Deinococci</taxon>
        <taxon>Deinococcales</taxon>
        <taxon>Deinococcaceae</taxon>
        <taxon>Deinococcus</taxon>
    </lineage>
</organism>
<dbReference type="Gene3D" id="3.40.1440.10">
    <property type="entry name" value="GIY-YIG endonuclease"/>
    <property type="match status" value="1"/>
</dbReference>
<dbReference type="EMBL" id="JBHRZG010000010">
    <property type="protein sequence ID" value="MFC3833079.1"/>
    <property type="molecule type" value="Genomic_DNA"/>
</dbReference>
<dbReference type="Proteomes" id="UP001595803">
    <property type="component" value="Unassembled WGS sequence"/>
</dbReference>
<proteinExistence type="predicted"/>
<dbReference type="Pfam" id="PF01541">
    <property type="entry name" value="GIY-YIG"/>
    <property type="match status" value="1"/>
</dbReference>
<dbReference type="InterPro" id="IPR035901">
    <property type="entry name" value="GIY-YIG_endonuc_sf"/>
</dbReference>
<evidence type="ECO:0000313" key="4">
    <source>
        <dbReference type="Proteomes" id="UP001595803"/>
    </source>
</evidence>
<protein>
    <submittedName>
        <fullName evidence="3">GIY-YIG nuclease family protein</fullName>
    </submittedName>
</protein>
<dbReference type="SUPFAM" id="SSF82771">
    <property type="entry name" value="GIY-YIG endonuclease"/>
    <property type="match status" value="1"/>
</dbReference>